<dbReference type="EMBL" id="JABXXQ010000496">
    <property type="protein sequence ID" value="NVN31778.1"/>
    <property type="molecule type" value="Genomic_DNA"/>
</dbReference>
<organism evidence="2 3">
    <name type="scientific">Endobacter medicaginis</name>
    <dbReference type="NCBI Taxonomy" id="1181271"/>
    <lineage>
        <taxon>Bacteria</taxon>
        <taxon>Pseudomonadati</taxon>
        <taxon>Pseudomonadota</taxon>
        <taxon>Alphaproteobacteria</taxon>
        <taxon>Acetobacterales</taxon>
        <taxon>Acetobacteraceae</taxon>
        <taxon>Endobacter</taxon>
    </lineage>
</organism>
<gene>
    <name evidence="2" type="ORF">HUK83_15730</name>
</gene>
<sequence length="83" mass="8742">DRRALAAALPSAASYVGLLGSRRRLVAHRAALIGQYGLSPGQLDRLHAPIGLDLGGKAPWDVALSVIAEIVRHRHRSDGTQAG</sequence>
<comment type="caution">
    <text evidence="2">The sequence shown here is derived from an EMBL/GenBank/DDBJ whole genome shotgun (WGS) entry which is preliminary data.</text>
</comment>
<dbReference type="AlphaFoldDB" id="A0A850NYF7"/>
<feature type="domain" description="XdhC Rossmann" evidence="1">
    <location>
        <begin position="1"/>
        <end position="70"/>
    </location>
</feature>
<evidence type="ECO:0000313" key="3">
    <source>
        <dbReference type="Proteomes" id="UP000565205"/>
    </source>
</evidence>
<name>A0A850NYF7_9PROT</name>
<evidence type="ECO:0000259" key="1">
    <source>
        <dbReference type="Pfam" id="PF13478"/>
    </source>
</evidence>
<dbReference type="RefSeq" id="WP_176626321.1">
    <property type="nucleotide sequence ID" value="NZ_JABXXQ010000496.1"/>
</dbReference>
<protein>
    <submittedName>
        <fullName evidence="2">XdhC family protein</fullName>
    </submittedName>
</protein>
<dbReference type="Proteomes" id="UP000565205">
    <property type="component" value="Unassembled WGS sequence"/>
</dbReference>
<proteinExistence type="predicted"/>
<evidence type="ECO:0000313" key="2">
    <source>
        <dbReference type="EMBL" id="NVN31778.1"/>
    </source>
</evidence>
<dbReference type="Pfam" id="PF13478">
    <property type="entry name" value="XdhC_C"/>
    <property type="match status" value="1"/>
</dbReference>
<dbReference type="InterPro" id="IPR027051">
    <property type="entry name" value="XdhC_Rossmann_dom"/>
</dbReference>
<dbReference type="PANTHER" id="PTHR30388:SF6">
    <property type="entry name" value="XANTHINE DEHYDROGENASE SUBUNIT A-RELATED"/>
    <property type="match status" value="1"/>
</dbReference>
<feature type="non-terminal residue" evidence="2">
    <location>
        <position position="1"/>
    </location>
</feature>
<dbReference type="Gene3D" id="3.40.50.720">
    <property type="entry name" value="NAD(P)-binding Rossmann-like Domain"/>
    <property type="match status" value="1"/>
</dbReference>
<reference evidence="2 3" key="1">
    <citation type="submission" date="2020-06" db="EMBL/GenBank/DDBJ databases">
        <title>Description of novel acetic acid bacteria.</title>
        <authorList>
            <person name="Sombolestani A."/>
        </authorList>
    </citation>
    <scope>NUCLEOTIDE SEQUENCE [LARGE SCALE GENOMIC DNA]</scope>
    <source>
        <strain evidence="2 3">LMG 26838</strain>
    </source>
</reference>
<dbReference type="InterPro" id="IPR052698">
    <property type="entry name" value="MoCofactor_Util/Proc"/>
</dbReference>
<accession>A0A850NYF7</accession>
<dbReference type="PANTHER" id="PTHR30388">
    <property type="entry name" value="ALDEHYDE OXIDOREDUCTASE MOLYBDENUM COFACTOR ASSEMBLY PROTEIN"/>
    <property type="match status" value="1"/>
</dbReference>